<feature type="transmembrane region" description="Helical" evidence="1">
    <location>
        <begin position="20"/>
        <end position="42"/>
    </location>
</feature>
<keyword evidence="1" id="KW-1133">Transmembrane helix</keyword>
<proteinExistence type="predicted"/>
<keyword evidence="1" id="KW-0472">Membrane</keyword>
<keyword evidence="3" id="KW-1185">Reference proteome</keyword>
<dbReference type="EMBL" id="JAZDRP010000011">
    <property type="protein sequence ID" value="MEE2527289.1"/>
    <property type="molecule type" value="Genomic_DNA"/>
</dbReference>
<protein>
    <submittedName>
        <fullName evidence="2">Uncharacterized protein</fullName>
    </submittedName>
</protein>
<comment type="caution">
    <text evidence="2">The sequence shown here is derived from an EMBL/GenBank/DDBJ whole genome shotgun (WGS) entry which is preliminary data.</text>
</comment>
<accession>A0ABU7LUS5</accession>
<name>A0ABU7LUS5_9PROT</name>
<evidence type="ECO:0000256" key="1">
    <source>
        <dbReference type="SAM" id="Phobius"/>
    </source>
</evidence>
<evidence type="ECO:0000313" key="3">
    <source>
        <dbReference type="Proteomes" id="UP001354971"/>
    </source>
</evidence>
<sequence length="223" mass="23996">MDASFIDQVSAGLTSTSAYYVYSWMVLAGVLMVSLVSARFLLRIARTFSEADVLRRFPGPPPVRSEAVDRRIAELRRHADRAAASVAMRAIGLIIVGLIVPGAVIATLVLHQDWFLPGPSALATNGMALPVEELGYADLGIFLADQALRGGLADSFEVFGLGFSPIENNPGNLTYSGIILGYRILAGAVMLAILYLMMRVMIGRRHVHQAIQRLEGSQSAPGN</sequence>
<evidence type="ECO:0000313" key="2">
    <source>
        <dbReference type="EMBL" id="MEE2527289.1"/>
    </source>
</evidence>
<gene>
    <name evidence="2" type="ORF">V0U79_13060</name>
</gene>
<feature type="transmembrane region" description="Helical" evidence="1">
    <location>
        <begin position="86"/>
        <end position="110"/>
    </location>
</feature>
<dbReference type="Proteomes" id="UP001354971">
    <property type="component" value="Unassembled WGS sequence"/>
</dbReference>
<reference evidence="2 3" key="1">
    <citation type="submission" date="2024-01" db="EMBL/GenBank/DDBJ databases">
        <title>Hyphobacterium bacterium isolated from marine sediment.</title>
        <authorList>
            <person name="Zhao S."/>
        </authorList>
    </citation>
    <scope>NUCLEOTIDE SEQUENCE [LARGE SCALE GENOMIC DNA]</scope>
    <source>
        <strain evidence="3">HN65</strain>
    </source>
</reference>
<feature type="transmembrane region" description="Helical" evidence="1">
    <location>
        <begin position="173"/>
        <end position="196"/>
    </location>
</feature>
<keyword evidence="1" id="KW-0812">Transmembrane</keyword>
<organism evidence="2 3">
    <name type="scientific">Hyphobacterium lacteum</name>
    <dbReference type="NCBI Taxonomy" id="3116575"/>
    <lineage>
        <taxon>Bacteria</taxon>
        <taxon>Pseudomonadati</taxon>
        <taxon>Pseudomonadota</taxon>
        <taxon>Alphaproteobacteria</taxon>
        <taxon>Maricaulales</taxon>
        <taxon>Maricaulaceae</taxon>
        <taxon>Hyphobacterium</taxon>
    </lineage>
</organism>
<dbReference type="RefSeq" id="WP_330199951.1">
    <property type="nucleotide sequence ID" value="NZ_JAZDRP010000011.1"/>
</dbReference>